<gene>
    <name evidence="1" type="ORF">CLOLEP_02881</name>
</gene>
<dbReference type="AlphaFoldDB" id="A7VWB7"/>
<comment type="caution">
    <text evidence="1">The sequence shown here is derived from an EMBL/GenBank/DDBJ whole genome shotgun (WGS) entry which is preliminary data.</text>
</comment>
<dbReference type="Proteomes" id="UP000003490">
    <property type="component" value="Unassembled WGS sequence"/>
</dbReference>
<reference evidence="1 2" key="1">
    <citation type="submission" date="2007-08" db="EMBL/GenBank/DDBJ databases">
        <title>Draft genome sequence of Clostridium leptum (DSM 753).</title>
        <authorList>
            <person name="Sudarsanam P."/>
            <person name="Ley R."/>
            <person name="Guruge J."/>
            <person name="Turnbaugh P.J."/>
            <person name="Mahowald M."/>
            <person name="Liep D."/>
            <person name="Gordon J."/>
        </authorList>
    </citation>
    <scope>NUCLEOTIDE SEQUENCE [LARGE SCALE GENOMIC DNA]</scope>
    <source>
        <strain evidence="1 2">DSM 753</strain>
    </source>
</reference>
<evidence type="ECO:0000313" key="1">
    <source>
        <dbReference type="EMBL" id="EDO60064.1"/>
    </source>
</evidence>
<organism evidence="1 2">
    <name type="scientific">[Clostridium] leptum DSM 753</name>
    <dbReference type="NCBI Taxonomy" id="428125"/>
    <lineage>
        <taxon>Bacteria</taxon>
        <taxon>Bacillati</taxon>
        <taxon>Bacillota</taxon>
        <taxon>Clostridia</taxon>
        <taxon>Eubacteriales</taxon>
        <taxon>Oscillospiraceae</taxon>
        <taxon>Oscillospiraceae incertae sedis</taxon>
    </lineage>
</organism>
<proteinExistence type="predicted"/>
<accession>A7VWB7</accession>
<sequence>MISFVASIGKGYPFRKIVRFLSADSGDFCLLGSFPNPLFFSLTTYYTAQGDFAKFLREIFKIISYVLLRRIKKKANVYLTVTKYGALSRRTIDNTYGNRYNYFVISFQKE</sequence>
<reference evidence="1 2" key="2">
    <citation type="submission" date="2007-08" db="EMBL/GenBank/DDBJ databases">
        <authorList>
            <person name="Fulton L."/>
            <person name="Clifton S."/>
            <person name="Fulton B."/>
            <person name="Xu J."/>
            <person name="Minx P."/>
            <person name="Pepin K.H."/>
            <person name="Johnson M."/>
            <person name="Thiruvilangam P."/>
            <person name="Bhonagiri V."/>
            <person name="Nash W.E."/>
            <person name="Wang C."/>
            <person name="Mardis E.R."/>
            <person name="Wilson R.K."/>
        </authorList>
    </citation>
    <scope>NUCLEOTIDE SEQUENCE [LARGE SCALE GENOMIC DNA]</scope>
    <source>
        <strain evidence="1 2">DSM 753</strain>
    </source>
</reference>
<dbReference type="HOGENOM" id="CLU_2166598_0_0_9"/>
<dbReference type="EMBL" id="ABCB02000020">
    <property type="protein sequence ID" value="EDO60064.1"/>
    <property type="molecule type" value="Genomic_DNA"/>
</dbReference>
<protein>
    <submittedName>
        <fullName evidence="1">Uncharacterized protein</fullName>
    </submittedName>
</protein>
<dbReference type="eggNOG" id="COG1961">
    <property type="taxonomic scope" value="Bacteria"/>
</dbReference>
<evidence type="ECO:0000313" key="2">
    <source>
        <dbReference type="Proteomes" id="UP000003490"/>
    </source>
</evidence>
<name>A7VWB7_9FIRM</name>